<comment type="caution">
    <text evidence="1">The sequence shown here is derived from an EMBL/GenBank/DDBJ whole genome shotgun (WGS) entry which is preliminary data.</text>
</comment>
<dbReference type="EMBL" id="CM020620">
    <property type="protein sequence ID" value="KAK1868359.1"/>
    <property type="molecule type" value="Genomic_DNA"/>
</dbReference>
<name>A0ACC3CEI4_PYRYE</name>
<protein>
    <submittedName>
        <fullName evidence="1">Uncharacterized protein</fullName>
    </submittedName>
</protein>
<sequence length="193" mass="21576">MESAFPTPDAFVKSLQDDSNRFLSVLGWRVTTMVIGGKTRYFYSRNLLSVMLDALQGASKVQLRSTQKRRLNGTRVRTGVLDSDLYIDAESEVLRIHGHKGRVMTVAVQMFCDAALVSWSKYHHVYPVRIRLANVAQIAQQTSALPFLPVLGAMHGLGTGQMALYHVFGFDLLHVLSSGATKRDILPMGRRRQ</sequence>
<keyword evidence="2" id="KW-1185">Reference proteome</keyword>
<dbReference type="Proteomes" id="UP000798662">
    <property type="component" value="Chromosome 3"/>
</dbReference>
<organism evidence="1 2">
    <name type="scientific">Pyropia yezoensis</name>
    <name type="common">Susabi-nori</name>
    <name type="synonym">Porphyra yezoensis</name>
    <dbReference type="NCBI Taxonomy" id="2788"/>
    <lineage>
        <taxon>Eukaryota</taxon>
        <taxon>Rhodophyta</taxon>
        <taxon>Bangiophyceae</taxon>
        <taxon>Bangiales</taxon>
        <taxon>Bangiaceae</taxon>
        <taxon>Pyropia</taxon>
    </lineage>
</organism>
<evidence type="ECO:0000313" key="1">
    <source>
        <dbReference type="EMBL" id="KAK1868359.1"/>
    </source>
</evidence>
<evidence type="ECO:0000313" key="2">
    <source>
        <dbReference type="Proteomes" id="UP000798662"/>
    </source>
</evidence>
<gene>
    <name evidence="1" type="ORF">I4F81_010848</name>
</gene>
<reference evidence="1" key="1">
    <citation type="submission" date="2019-11" db="EMBL/GenBank/DDBJ databases">
        <title>Nori genome reveals adaptations in red seaweeds to the harsh intertidal environment.</title>
        <authorList>
            <person name="Wang D."/>
            <person name="Mao Y."/>
        </authorList>
    </citation>
    <scope>NUCLEOTIDE SEQUENCE</scope>
    <source>
        <tissue evidence="1">Gametophyte</tissue>
    </source>
</reference>
<accession>A0ACC3CEI4</accession>
<proteinExistence type="predicted"/>